<dbReference type="Proteomes" id="UP000663903">
    <property type="component" value="Chromosome"/>
</dbReference>
<name>A0A975H6X9_9BURK</name>
<organism evidence="1 2">
    <name type="scientific">Ottowia testudinis</name>
    <dbReference type="NCBI Taxonomy" id="2816950"/>
    <lineage>
        <taxon>Bacteria</taxon>
        <taxon>Pseudomonadati</taxon>
        <taxon>Pseudomonadota</taxon>
        <taxon>Betaproteobacteria</taxon>
        <taxon>Burkholderiales</taxon>
        <taxon>Comamonadaceae</taxon>
        <taxon>Ottowia</taxon>
    </lineage>
</organism>
<proteinExistence type="predicted"/>
<keyword evidence="2" id="KW-1185">Reference proteome</keyword>
<dbReference type="InterPro" id="IPR011067">
    <property type="entry name" value="Plasmid_toxin/cell-grow_inhib"/>
</dbReference>
<evidence type="ECO:0000313" key="2">
    <source>
        <dbReference type="Proteomes" id="UP000663903"/>
    </source>
</evidence>
<reference evidence="1" key="1">
    <citation type="submission" date="2021-03" db="EMBL/GenBank/DDBJ databases">
        <title>Ottowia sp. 27C isolated from the cloaca of a Giant Asian pond turtle (Heosemys grandis).</title>
        <authorList>
            <person name="Spergser J."/>
            <person name="Busse H.-J."/>
        </authorList>
    </citation>
    <scope>NUCLEOTIDE SEQUENCE</scope>
    <source>
        <strain evidence="1">27C</strain>
    </source>
</reference>
<gene>
    <name evidence="1" type="ORF">J1M35_06115</name>
</gene>
<dbReference type="EMBL" id="CP071796">
    <property type="protein sequence ID" value="QTD46457.1"/>
    <property type="molecule type" value="Genomic_DNA"/>
</dbReference>
<evidence type="ECO:0008006" key="3">
    <source>
        <dbReference type="Google" id="ProtNLM"/>
    </source>
</evidence>
<dbReference type="Gene3D" id="2.30.30.110">
    <property type="match status" value="1"/>
</dbReference>
<dbReference type="RefSeq" id="WP_208010356.1">
    <property type="nucleotide sequence ID" value="NZ_CP071796.1"/>
</dbReference>
<evidence type="ECO:0000313" key="1">
    <source>
        <dbReference type="EMBL" id="QTD46457.1"/>
    </source>
</evidence>
<sequence length="68" mass="7525">MPLRLAEPGQPVMQRAQSSLTVGDELYVLDTPNVLAVPATLLRQPIRRLTEGEQAVAEACIEFMLRGY</sequence>
<accession>A0A975H6X9</accession>
<dbReference type="AlphaFoldDB" id="A0A975H6X9"/>
<dbReference type="KEGG" id="otd:J1M35_06115"/>
<protein>
    <recommendedName>
        <fullName evidence="3">Cytotoxic protein CcdB</fullName>
    </recommendedName>
</protein>